<proteinExistence type="predicted"/>
<gene>
    <name evidence="2" type="ORF">OXPF_26200</name>
</gene>
<feature type="transmembrane region" description="Helical" evidence="1">
    <location>
        <begin position="12"/>
        <end position="29"/>
    </location>
</feature>
<evidence type="ECO:0000313" key="3">
    <source>
        <dbReference type="Proteomes" id="UP000050326"/>
    </source>
</evidence>
<keyword evidence="1" id="KW-0472">Membrane</keyword>
<evidence type="ECO:0000256" key="1">
    <source>
        <dbReference type="SAM" id="Phobius"/>
    </source>
</evidence>
<accession>A0A0N8NT39</accession>
<organism evidence="2 3">
    <name type="scientific">Oxobacter pfennigii</name>
    <dbReference type="NCBI Taxonomy" id="36849"/>
    <lineage>
        <taxon>Bacteria</taxon>
        <taxon>Bacillati</taxon>
        <taxon>Bacillota</taxon>
        <taxon>Clostridia</taxon>
        <taxon>Eubacteriales</taxon>
        <taxon>Clostridiaceae</taxon>
        <taxon>Oxobacter</taxon>
    </lineage>
</organism>
<keyword evidence="1" id="KW-0812">Transmembrane</keyword>
<dbReference type="EMBL" id="LKET01000035">
    <property type="protein sequence ID" value="KPU43760.1"/>
    <property type="molecule type" value="Genomic_DNA"/>
</dbReference>
<dbReference type="AlphaFoldDB" id="A0A0N8NT39"/>
<comment type="caution">
    <text evidence="2">The sequence shown here is derived from an EMBL/GenBank/DDBJ whole genome shotgun (WGS) entry which is preliminary data.</text>
</comment>
<protein>
    <submittedName>
        <fullName evidence="2">Uncharacterized protein</fullName>
    </submittedName>
</protein>
<evidence type="ECO:0000313" key="2">
    <source>
        <dbReference type="EMBL" id="KPU43760.1"/>
    </source>
</evidence>
<feature type="transmembrane region" description="Helical" evidence="1">
    <location>
        <begin position="74"/>
        <end position="93"/>
    </location>
</feature>
<name>A0A0N8NT39_9CLOT</name>
<feature type="transmembrane region" description="Helical" evidence="1">
    <location>
        <begin position="105"/>
        <end position="123"/>
    </location>
</feature>
<sequence>MDFKTKGNFTHILHHGEVINLLFILFFGIKPNPPHIRTKIPGLKRRKYSLPLRPGYSSKPSATGWHSVKHFSPYSFASLAFTNYAFIEFYIKYLKILYTHKKGNAISNIQYFDIFFILIQISIKF</sequence>
<reference evidence="2 3" key="1">
    <citation type="submission" date="2015-09" db="EMBL/GenBank/DDBJ databases">
        <title>Genome sequence of Oxobacter pfennigii DSM 3222.</title>
        <authorList>
            <person name="Poehlein A."/>
            <person name="Bengelsdorf F.R."/>
            <person name="Schiel-Bengelsdorf B."/>
            <person name="Duerre P."/>
            <person name="Daniel R."/>
        </authorList>
    </citation>
    <scope>NUCLEOTIDE SEQUENCE [LARGE SCALE GENOMIC DNA]</scope>
    <source>
        <strain evidence="2 3">DSM 3222</strain>
    </source>
</reference>
<dbReference type="Proteomes" id="UP000050326">
    <property type="component" value="Unassembled WGS sequence"/>
</dbReference>
<keyword evidence="3" id="KW-1185">Reference proteome</keyword>
<keyword evidence="1" id="KW-1133">Transmembrane helix</keyword>